<dbReference type="SUPFAM" id="SSF55469">
    <property type="entry name" value="FMN-dependent nitroreductase-like"/>
    <property type="match status" value="1"/>
</dbReference>
<reference evidence="5" key="2">
    <citation type="journal article" date="2021" name="PeerJ">
        <title>Extensive microbial diversity within the chicken gut microbiome revealed by metagenomics and culture.</title>
        <authorList>
            <person name="Gilroy R."/>
            <person name="Ravi A."/>
            <person name="Getino M."/>
            <person name="Pursley I."/>
            <person name="Horton D.L."/>
            <person name="Alikhan N.F."/>
            <person name="Baker D."/>
            <person name="Gharbi K."/>
            <person name="Hall N."/>
            <person name="Watson M."/>
            <person name="Adriaenssens E.M."/>
            <person name="Foster-Nyarko E."/>
            <person name="Jarju S."/>
            <person name="Secka A."/>
            <person name="Antonio M."/>
            <person name="Oren A."/>
            <person name="Chaudhuri R.R."/>
            <person name="La Ragione R."/>
            <person name="Hildebrand F."/>
            <person name="Pallen M.J."/>
        </authorList>
    </citation>
    <scope>NUCLEOTIDE SEQUENCE</scope>
    <source>
        <strain evidence="5">10037</strain>
    </source>
</reference>
<comment type="caution">
    <text evidence="5">The sequence shown here is derived from an EMBL/GenBank/DDBJ whole genome shotgun (WGS) entry which is preliminary data.</text>
</comment>
<protein>
    <submittedName>
        <fullName evidence="5">Nitroreductase family protein</fullName>
    </submittedName>
</protein>
<keyword evidence="2" id="KW-0560">Oxidoreductase</keyword>
<dbReference type="InterPro" id="IPR029479">
    <property type="entry name" value="Nitroreductase"/>
</dbReference>
<keyword evidence="3" id="KW-0732">Signal</keyword>
<reference evidence="5" key="1">
    <citation type="submission" date="2020-10" db="EMBL/GenBank/DDBJ databases">
        <authorList>
            <person name="Gilroy R."/>
        </authorList>
    </citation>
    <scope>NUCLEOTIDE SEQUENCE</scope>
    <source>
        <strain evidence="5">10037</strain>
    </source>
</reference>
<proteinExistence type="inferred from homology"/>
<dbReference type="Gene3D" id="3.40.109.10">
    <property type="entry name" value="NADH Oxidase"/>
    <property type="match status" value="1"/>
</dbReference>
<dbReference type="InterPro" id="IPR000415">
    <property type="entry name" value="Nitroreductase-like"/>
</dbReference>
<feature type="signal peptide" evidence="3">
    <location>
        <begin position="1"/>
        <end position="20"/>
    </location>
</feature>
<dbReference type="EMBL" id="JADIME010000070">
    <property type="protein sequence ID" value="MBO8465639.1"/>
    <property type="molecule type" value="Genomic_DNA"/>
</dbReference>
<dbReference type="Pfam" id="PF00881">
    <property type="entry name" value="Nitroreductase"/>
    <property type="match status" value="1"/>
</dbReference>
<gene>
    <name evidence="5" type="ORF">IAB93_06560</name>
</gene>
<sequence>MRKIFILLSMSLVLPMMSCKETPSVPNATESAYENPVVEAIMERRSVRKYQDRPVDRDLLMRIAECGINAPNAMNAQQWEVRIVDNKEWIQGMSDLQLSMMDASMVGQMKADPSFRNAFRNGTALFVVAVKPSPMTFIDAGLMGENIMLAAHSFGLGTCCLGSSARFLNTPEAADYLKALQFSEGYEVQYIIAAGYPDEQPQAKPRNKEVIKFI</sequence>
<dbReference type="PANTHER" id="PTHR43673:SF10">
    <property type="entry name" value="NADH DEHYDROGENASE_NAD(P)H NITROREDUCTASE XCC3605-RELATED"/>
    <property type="match status" value="1"/>
</dbReference>
<evidence type="ECO:0000256" key="1">
    <source>
        <dbReference type="ARBA" id="ARBA00007118"/>
    </source>
</evidence>
<accession>A0A9D9I5F9</accession>
<dbReference type="AlphaFoldDB" id="A0A9D9I5F9"/>
<evidence type="ECO:0000256" key="2">
    <source>
        <dbReference type="ARBA" id="ARBA00023002"/>
    </source>
</evidence>
<feature type="domain" description="Nitroreductase" evidence="4">
    <location>
        <begin position="41"/>
        <end position="196"/>
    </location>
</feature>
<dbReference type="GO" id="GO:0016491">
    <property type="term" value="F:oxidoreductase activity"/>
    <property type="evidence" value="ECO:0007669"/>
    <property type="project" value="UniProtKB-KW"/>
</dbReference>
<feature type="chain" id="PRO_5039369014" evidence="3">
    <location>
        <begin position="21"/>
        <end position="214"/>
    </location>
</feature>
<evidence type="ECO:0000313" key="6">
    <source>
        <dbReference type="Proteomes" id="UP000823597"/>
    </source>
</evidence>
<evidence type="ECO:0000313" key="5">
    <source>
        <dbReference type="EMBL" id="MBO8465639.1"/>
    </source>
</evidence>
<comment type="similarity">
    <text evidence="1">Belongs to the nitroreductase family.</text>
</comment>
<evidence type="ECO:0000259" key="4">
    <source>
        <dbReference type="Pfam" id="PF00881"/>
    </source>
</evidence>
<name>A0A9D9I5F9_9BACT</name>
<dbReference type="PANTHER" id="PTHR43673">
    <property type="entry name" value="NAD(P)H NITROREDUCTASE YDGI-RELATED"/>
    <property type="match status" value="1"/>
</dbReference>
<organism evidence="5 6">
    <name type="scientific">Candidatus Merdivivens pullistercoris</name>
    <dbReference type="NCBI Taxonomy" id="2840873"/>
    <lineage>
        <taxon>Bacteria</taxon>
        <taxon>Pseudomonadati</taxon>
        <taxon>Bacteroidota</taxon>
        <taxon>Bacteroidia</taxon>
        <taxon>Bacteroidales</taxon>
        <taxon>Muribaculaceae</taxon>
        <taxon>Muribaculaceae incertae sedis</taxon>
        <taxon>Candidatus Merdivivens</taxon>
    </lineage>
</organism>
<evidence type="ECO:0000256" key="3">
    <source>
        <dbReference type="SAM" id="SignalP"/>
    </source>
</evidence>
<dbReference type="Proteomes" id="UP000823597">
    <property type="component" value="Unassembled WGS sequence"/>
</dbReference>